<dbReference type="RefSeq" id="WP_163916097.1">
    <property type="nucleotide sequence ID" value="NZ_JAAGWD010000007.1"/>
</dbReference>
<feature type="transmembrane region" description="Helical" evidence="16">
    <location>
        <begin position="516"/>
        <end position="536"/>
    </location>
</feature>
<evidence type="ECO:0000256" key="5">
    <source>
        <dbReference type="ARBA" id="ARBA00022475"/>
    </source>
</evidence>
<dbReference type="SUPFAM" id="SSF52540">
    <property type="entry name" value="P-loop containing nucleoside triphosphate hydrolases"/>
    <property type="match status" value="1"/>
</dbReference>
<feature type="domain" description="AAA" evidence="18">
    <location>
        <begin position="601"/>
        <end position="728"/>
    </location>
</feature>
<evidence type="ECO:0000256" key="8">
    <source>
        <dbReference type="ARBA" id="ARBA00022692"/>
    </source>
</evidence>
<keyword evidence="10 19" id="KW-0418">Kinase</keyword>
<keyword evidence="13 16" id="KW-0472">Membrane</keyword>
<evidence type="ECO:0000256" key="7">
    <source>
        <dbReference type="ARBA" id="ARBA00022679"/>
    </source>
</evidence>
<keyword evidence="8 16" id="KW-0812">Transmembrane</keyword>
<keyword evidence="12 16" id="KW-1133">Transmembrane helix</keyword>
<keyword evidence="9" id="KW-0547">Nucleotide-binding</keyword>
<dbReference type="GO" id="GO:0005886">
    <property type="term" value="C:plasma membrane"/>
    <property type="evidence" value="ECO:0007669"/>
    <property type="project" value="UniProtKB-SubCell"/>
</dbReference>
<sequence length="791" mass="89739">MRRNNTKEHEIDLKSWFFKFRSKWYMFAIFSVLALAAAYVYIKSSERIYQYSATLLLGDQHTGSKKAQELLNLLEVQNKGIKVEDEIGLITSTEMIRKAMLHLDFNVSYYKATDHWLNKIADLVVEEQYETAPYVIKLDTSSAQLVDVPMEVRMLPDNKFELKVKGKNVARYNFRNHTILEVLPEVEFTKVLPVGQPYKDKYMSFTLFPAKDADIAPVKKHFFVVNSLDSQVGHQQANLHVSPIEREARVLQLVSRGSIPEKEILFLNTLMDTYVENDLQEKNQNGRKTLEFIDKQLADLSDSLRISKQALSSFRSANRIANIGVQSNIHYEKLSQLEIEKARITTDKIYYQNILEQIQNGDGIAQSVSPTVAGIQNPNLNNLFLELSELNKQKAGYEVNATQKNQLLQVLEGKIESTKLAIVANLKNLIRSADISQQDVQRRMNQIESNLARVPENERHLMDLQSQADFINKRYDFLLEKRAEAAISLATNTTDKKIVDHAAMVSAAPINVKPKMIYMLALLIGLAIPAGLIVLMSNVDNTIQGKNDLSAITSIPFLGVVAHGSKSDKLAVVNNQRSAIAESFRSIRINLQYLLSESSFKVVGVTSSISGEGKTFCSVNLSSELALSGKRVVLIESDMRKPTFGKYFDTHNASGLSSYLMQGLPIEDVIQPTGIENLDIIPCGPIPENAIRLLELPKMRELLDKLKEHYDYVVVDTPPIGFVSEYFILMKHMDTTLYVVKHKYTDKDMLGQINELYAAKRIKNIYMVINDLDYSNTYEYGYKKKASYYYV</sequence>
<evidence type="ECO:0000256" key="12">
    <source>
        <dbReference type="ARBA" id="ARBA00022989"/>
    </source>
</evidence>
<protein>
    <recommendedName>
        <fullName evidence="4">non-specific protein-tyrosine kinase</fullName>
        <ecNumber evidence="4">2.7.10.2</ecNumber>
    </recommendedName>
</protein>
<dbReference type="CDD" id="cd05387">
    <property type="entry name" value="BY-kinase"/>
    <property type="match status" value="1"/>
</dbReference>
<dbReference type="Pfam" id="PF02706">
    <property type="entry name" value="Wzz"/>
    <property type="match status" value="1"/>
</dbReference>
<keyword evidence="11" id="KW-0067">ATP-binding</keyword>
<dbReference type="InterPro" id="IPR003856">
    <property type="entry name" value="LPS_length_determ_N"/>
</dbReference>
<keyword evidence="20" id="KW-1185">Reference proteome</keyword>
<feature type="domain" description="Polysaccharide chain length determinant N-terminal" evidence="17">
    <location>
        <begin position="10"/>
        <end position="100"/>
    </location>
</feature>
<evidence type="ECO:0000256" key="13">
    <source>
        <dbReference type="ARBA" id="ARBA00023136"/>
    </source>
</evidence>
<keyword evidence="5" id="KW-1003">Cell membrane</keyword>
<comment type="subcellular location">
    <subcellularLocation>
        <location evidence="1">Cell inner membrane</location>
        <topology evidence="1">Multi-pass membrane protein</topology>
    </subcellularLocation>
</comment>
<comment type="catalytic activity">
    <reaction evidence="15">
        <text>L-tyrosyl-[protein] + ATP = O-phospho-L-tyrosyl-[protein] + ADP + H(+)</text>
        <dbReference type="Rhea" id="RHEA:10596"/>
        <dbReference type="Rhea" id="RHEA-COMP:10136"/>
        <dbReference type="Rhea" id="RHEA-COMP:20101"/>
        <dbReference type="ChEBI" id="CHEBI:15378"/>
        <dbReference type="ChEBI" id="CHEBI:30616"/>
        <dbReference type="ChEBI" id="CHEBI:46858"/>
        <dbReference type="ChEBI" id="CHEBI:61978"/>
        <dbReference type="ChEBI" id="CHEBI:456216"/>
        <dbReference type="EC" id="2.7.10.2"/>
    </reaction>
</comment>
<evidence type="ECO:0000256" key="6">
    <source>
        <dbReference type="ARBA" id="ARBA00022519"/>
    </source>
</evidence>
<evidence type="ECO:0000256" key="4">
    <source>
        <dbReference type="ARBA" id="ARBA00011903"/>
    </source>
</evidence>
<name>A0A6B3LQM0_9BACT</name>
<dbReference type="GO" id="GO:0005524">
    <property type="term" value="F:ATP binding"/>
    <property type="evidence" value="ECO:0007669"/>
    <property type="project" value="UniProtKB-KW"/>
</dbReference>
<comment type="similarity">
    <text evidence="3">Belongs to the etk/wzc family.</text>
</comment>
<dbReference type="Gene3D" id="3.40.50.300">
    <property type="entry name" value="P-loop containing nucleotide triphosphate hydrolases"/>
    <property type="match status" value="1"/>
</dbReference>
<feature type="transmembrane region" description="Helical" evidence="16">
    <location>
        <begin position="24"/>
        <end position="42"/>
    </location>
</feature>
<dbReference type="InterPro" id="IPR050445">
    <property type="entry name" value="Bact_polysacc_biosynth/exp"/>
</dbReference>
<evidence type="ECO:0000259" key="17">
    <source>
        <dbReference type="Pfam" id="PF02706"/>
    </source>
</evidence>
<dbReference type="Pfam" id="PF13614">
    <property type="entry name" value="AAA_31"/>
    <property type="match status" value="1"/>
</dbReference>
<accession>A0A6B3LQM0</accession>
<dbReference type="InterPro" id="IPR027417">
    <property type="entry name" value="P-loop_NTPase"/>
</dbReference>
<dbReference type="NCBIfam" id="TIGR01007">
    <property type="entry name" value="eps_fam"/>
    <property type="match status" value="1"/>
</dbReference>
<comment type="caution">
    <text evidence="19">The sequence shown here is derived from an EMBL/GenBank/DDBJ whole genome shotgun (WGS) entry which is preliminary data.</text>
</comment>
<dbReference type="EMBL" id="JAAGWD010000007">
    <property type="protein sequence ID" value="NEM99172.1"/>
    <property type="molecule type" value="Genomic_DNA"/>
</dbReference>
<organism evidence="19 20">
    <name type="scientific">Pontibacter burrus</name>
    <dbReference type="NCBI Taxonomy" id="2704466"/>
    <lineage>
        <taxon>Bacteria</taxon>
        <taxon>Pseudomonadati</taxon>
        <taxon>Bacteroidota</taxon>
        <taxon>Cytophagia</taxon>
        <taxon>Cytophagales</taxon>
        <taxon>Hymenobacteraceae</taxon>
        <taxon>Pontibacter</taxon>
    </lineage>
</organism>
<evidence type="ECO:0000259" key="18">
    <source>
        <dbReference type="Pfam" id="PF13614"/>
    </source>
</evidence>
<evidence type="ECO:0000256" key="16">
    <source>
        <dbReference type="SAM" id="Phobius"/>
    </source>
</evidence>
<comment type="similarity">
    <text evidence="2">Belongs to the CpsD/CapB family.</text>
</comment>
<dbReference type="PANTHER" id="PTHR32309">
    <property type="entry name" value="TYROSINE-PROTEIN KINASE"/>
    <property type="match status" value="1"/>
</dbReference>
<evidence type="ECO:0000256" key="9">
    <source>
        <dbReference type="ARBA" id="ARBA00022741"/>
    </source>
</evidence>
<keyword evidence="14" id="KW-0829">Tyrosine-protein kinase</keyword>
<dbReference type="InterPro" id="IPR005702">
    <property type="entry name" value="Wzc-like_C"/>
</dbReference>
<evidence type="ECO:0000256" key="2">
    <source>
        <dbReference type="ARBA" id="ARBA00007316"/>
    </source>
</evidence>
<evidence type="ECO:0000256" key="11">
    <source>
        <dbReference type="ARBA" id="ARBA00022840"/>
    </source>
</evidence>
<dbReference type="GO" id="GO:0004715">
    <property type="term" value="F:non-membrane spanning protein tyrosine kinase activity"/>
    <property type="evidence" value="ECO:0007669"/>
    <property type="project" value="UniProtKB-EC"/>
</dbReference>
<reference evidence="19 20" key="1">
    <citation type="submission" date="2020-02" db="EMBL/GenBank/DDBJ databases">
        <authorList>
            <person name="Kim M.K."/>
        </authorList>
    </citation>
    <scope>NUCLEOTIDE SEQUENCE [LARGE SCALE GENOMIC DNA]</scope>
    <source>
        <strain evidence="19 20">BT327</strain>
    </source>
</reference>
<proteinExistence type="inferred from homology"/>
<dbReference type="AlphaFoldDB" id="A0A6B3LQM0"/>
<dbReference type="PANTHER" id="PTHR32309:SF13">
    <property type="entry name" value="FERRIC ENTEROBACTIN TRANSPORT PROTEIN FEPE"/>
    <property type="match status" value="1"/>
</dbReference>
<evidence type="ECO:0000313" key="19">
    <source>
        <dbReference type="EMBL" id="NEM99172.1"/>
    </source>
</evidence>
<evidence type="ECO:0000256" key="3">
    <source>
        <dbReference type="ARBA" id="ARBA00008883"/>
    </source>
</evidence>
<evidence type="ECO:0000256" key="1">
    <source>
        <dbReference type="ARBA" id="ARBA00004429"/>
    </source>
</evidence>
<dbReference type="FunFam" id="3.40.50.300:FF:000527">
    <property type="entry name" value="Tyrosine-protein kinase etk"/>
    <property type="match status" value="1"/>
</dbReference>
<dbReference type="Proteomes" id="UP000474777">
    <property type="component" value="Unassembled WGS sequence"/>
</dbReference>
<evidence type="ECO:0000256" key="14">
    <source>
        <dbReference type="ARBA" id="ARBA00023137"/>
    </source>
</evidence>
<keyword evidence="7 19" id="KW-0808">Transferase</keyword>
<evidence type="ECO:0000256" key="15">
    <source>
        <dbReference type="ARBA" id="ARBA00051245"/>
    </source>
</evidence>
<evidence type="ECO:0000313" key="20">
    <source>
        <dbReference type="Proteomes" id="UP000474777"/>
    </source>
</evidence>
<dbReference type="InterPro" id="IPR025669">
    <property type="entry name" value="AAA_dom"/>
</dbReference>
<dbReference type="EC" id="2.7.10.2" evidence="4"/>
<gene>
    <name evidence="19" type="ORF">GXP69_15845</name>
</gene>
<keyword evidence="6" id="KW-0997">Cell inner membrane</keyword>
<evidence type="ECO:0000256" key="10">
    <source>
        <dbReference type="ARBA" id="ARBA00022777"/>
    </source>
</evidence>
<dbReference type="GO" id="GO:0042802">
    <property type="term" value="F:identical protein binding"/>
    <property type="evidence" value="ECO:0007669"/>
    <property type="project" value="UniProtKB-ARBA"/>
</dbReference>